<geneLocation type="chloroplast" evidence="5"/>
<dbReference type="Pfam" id="PF04481">
    <property type="entry name" value="DUF561"/>
    <property type="match status" value="1"/>
</dbReference>
<dbReference type="SUPFAM" id="SSF51569">
    <property type="entry name" value="Aldolase"/>
    <property type="match status" value="1"/>
</dbReference>
<dbReference type="GeneID" id="33361196"/>
<keyword evidence="4 5" id="KW-0934">Plastid</keyword>
<keyword evidence="5" id="KW-0150">Chloroplast</keyword>
<evidence type="ECO:0000256" key="4">
    <source>
        <dbReference type="ARBA" id="ARBA00022640"/>
    </source>
</evidence>
<dbReference type="EMBL" id="MF101449">
    <property type="protein sequence ID" value="ARW67818.1"/>
    <property type="molecule type" value="Genomic_DNA"/>
</dbReference>
<gene>
    <name evidence="5" type="primary">ycf23</name>
</gene>
<dbReference type="PANTHER" id="PTHR36895">
    <property type="match status" value="1"/>
</dbReference>
<evidence type="ECO:0000256" key="3">
    <source>
        <dbReference type="ARBA" id="ARBA00021523"/>
    </source>
</evidence>
<dbReference type="PANTHER" id="PTHR36895:SF1">
    <property type="entry name" value="YCF23 PROTEIN"/>
    <property type="match status" value="1"/>
</dbReference>
<dbReference type="GO" id="GO:0009536">
    <property type="term" value="C:plastid"/>
    <property type="evidence" value="ECO:0007669"/>
    <property type="project" value="UniProtKB-SubCell"/>
</dbReference>
<evidence type="ECO:0000256" key="1">
    <source>
        <dbReference type="ARBA" id="ARBA00004474"/>
    </source>
</evidence>
<reference evidence="5" key="1">
    <citation type="journal article" date="2017" name="J. Phycol.">
        <title>Analysis of chloroplast genomes and a supermatrix inform reclassification of the Rhodomelaceae (Rhodophyta).</title>
        <authorList>
            <person name="Diaz-Tapia P."/>
            <person name="Maggs C.A."/>
            <person name="West J.A."/>
            <person name="Verbruggen H."/>
        </authorList>
    </citation>
    <scope>NUCLEOTIDE SEQUENCE</scope>
    <source>
        <strain evidence="5">PD1540</strain>
    </source>
</reference>
<protein>
    <recommendedName>
        <fullName evidence="3">Uncharacterized protein ycf23</fullName>
    </recommendedName>
</protein>
<organism evidence="5">
    <name type="scientific">Kuetzingia canaliculata</name>
    <name type="common">Red alga</name>
    <name type="synonym">Rytiphlaea canaliculata</name>
    <dbReference type="NCBI Taxonomy" id="228262"/>
    <lineage>
        <taxon>Eukaryota</taxon>
        <taxon>Rhodophyta</taxon>
        <taxon>Florideophyceae</taxon>
        <taxon>Rhodymeniophycidae</taxon>
        <taxon>Ceramiales</taxon>
        <taxon>Rhodomelaceae</taxon>
        <taxon>Amansieae</taxon>
        <taxon>Kuetzingia</taxon>
    </lineage>
</organism>
<comment type="subcellular location">
    <subcellularLocation>
        <location evidence="1">Plastid</location>
    </subcellularLocation>
</comment>
<name>A0A1Z1MP34_KUECA</name>
<dbReference type="AlphaFoldDB" id="A0A1Z1MP34"/>
<sequence length="276" mass="30608">MNLFNAELCQHFKSKQVIKVITGLDNSDIDKILKIVKAAELSKVNYIDTIANPSIVSILKSISSLPICVSSINPIDLYNCVIAGADLVELGNFDSLYKRNIYLNSSDIFNLAKETLELVNNIDICVTIPYYLNWQEQIILAQKLENIGISILQTEGSPISKPYRNYNIITPKPNNYDNVFCSFNSSCLSLSSTYILSNHVKIPVITSSKINCLSSSMAMLYGASGIGIGSAISQINDLNNMYSYIEELRQSLYLINHQSSIIKNKAQNNLGSSIMI</sequence>
<proteinExistence type="inferred from homology"/>
<comment type="similarity">
    <text evidence="2">Belongs to the ycf23 family.</text>
</comment>
<accession>A0A1Z1MP34</accession>
<dbReference type="RefSeq" id="YP_009398632.1">
    <property type="nucleotide sequence ID" value="NC_035293.1"/>
</dbReference>
<dbReference type="InterPro" id="IPR007570">
    <property type="entry name" value="Uncharacterised_Ycf23"/>
</dbReference>
<evidence type="ECO:0000313" key="5">
    <source>
        <dbReference type="EMBL" id="ARW67818.1"/>
    </source>
</evidence>
<evidence type="ECO:0000256" key="2">
    <source>
        <dbReference type="ARBA" id="ARBA00009664"/>
    </source>
</evidence>